<dbReference type="Proteomes" id="UP000295530">
    <property type="component" value="Unassembled WGS sequence"/>
</dbReference>
<dbReference type="Pfam" id="PF00563">
    <property type="entry name" value="EAL"/>
    <property type="match status" value="1"/>
</dbReference>
<keyword evidence="4" id="KW-0973">c-di-GMP</keyword>
<evidence type="ECO:0000313" key="12">
    <source>
        <dbReference type="EMBL" id="TDN56013.1"/>
    </source>
</evidence>
<keyword evidence="8 10" id="KW-0472">Membrane</keyword>
<dbReference type="CDD" id="cd01948">
    <property type="entry name" value="EAL"/>
    <property type="match status" value="1"/>
</dbReference>
<evidence type="ECO:0000256" key="10">
    <source>
        <dbReference type="SAM" id="Phobius"/>
    </source>
</evidence>
<comment type="catalytic activity">
    <reaction evidence="9">
        <text>3',3'-c-di-GMP + H2O = 5'-phosphoguanylyl(3'-&gt;5')guanosine + H(+)</text>
        <dbReference type="Rhea" id="RHEA:24902"/>
        <dbReference type="ChEBI" id="CHEBI:15377"/>
        <dbReference type="ChEBI" id="CHEBI:15378"/>
        <dbReference type="ChEBI" id="CHEBI:58754"/>
        <dbReference type="ChEBI" id="CHEBI:58805"/>
        <dbReference type="EC" id="3.1.4.52"/>
    </reaction>
</comment>
<dbReference type="SMART" id="SM00052">
    <property type="entry name" value="EAL"/>
    <property type="match status" value="1"/>
</dbReference>
<dbReference type="GO" id="GO:0005886">
    <property type="term" value="C:plasma membrane"/>
    <property type="evidence" value="ECO:0007669"/>
    <property type="project" value="UniProtKB-SubCell"/>
</dbReference>
<evidence type="ECO:0000256" key="6">
    <source>
        <dbReference type="ARBA" id="ARBA00022801"/>
    </source>
</evidence>
<protein>
    <recommendedName>
        <fullName evidence="2">cyclic-guanylate-specific phosphodiesterase</fullName>
        <ecNumber evidence="2">3.1.4.52</ecNumber>
    </recommendedName>
</protein>
<evidence type="ECO:0000259" key="11">
    <source>
        <dbReference type="PROSITE" id="PS50883"/>
    </source>
</evidence>
<proteinExistence type="predicted"/>
<dbReference type="AlphaFoldDB" id="A0A4R6ECW8"/>
<dbReference type="PANTHER" id="PTHR33121:SF81">
    <property type="entry name" value="CYCLIC DI-GMP PHOSPHODIESTERASE PDEB-RELATED"/>
    <property type="match status" value="1"/>
</dbReference>
<dbReference type="EC" id="3.1.4.52" evidence="2"/>
<dbReference type="SUPFAM" id="SSF141868">
    <property type="entry name" value="EAL domain-like"/>
    <property type="match status" value="1"/>
</dbReference>
<feature type="transmembrane region" description="Helical" evidence="10">
    <location>
        <begin position="243"/>
        <end position="265"/>
    </location>
</feature>
<dbReference type="PANTHER" id="PTHR33121">
    <property type="entry name" value="CYCLIC DI-GMP PHOSPHODIESTERASE PDEF"/>
    <property type="match status" value="1"/>
</dbReference>
<evidence type="ECO:0000256" key="5">
    <source>
        <dbReference type="ARBA" id="ARBA00022692"/>
    </source>
</evidence>
<keyword evidence="7 10" id="KW-1133">Transmembrane helix</keyword>
<evidence type="ECO:0000256" key="8">
    <source>
        <dbReference type="ARBA" id="ARBA00023136"/>
    </source>
</evidence>
<evidence type="ECO:0000256" key="1">
    <source>
        <dbReference type="ARBA" id="ARBA00004651"/>
    </source>
</evidence>
<dbReference type="InterPro" id="IPR050706">
    <property type="entry name" value="Cyclic-di-GMP_PDE-like"/>
</dbReference>
<evidence type="ECO:0000313" key="13">
    <source>
        <dbReference type="Proteomes" id="UP000295530"/>
    </source>
</evidence>
<organism evidence="12 13">
    <name type="scientific">Scandinavium goeteborgense</name>
    <dbReference type="NCBI Taxonomy" id="1851514"/>
    <lineage>
        <taxon>Bacteria</taxon>
        <taxon>Pseudomonadati</taxon>
        <taxon>Pseudomonadota</taxon>
        <taxon>Gammaproteobacteria</taxon>
        <taxon>Enterobacterales</taxon>
        <taxon>Enterobacteriaceae</taxon>
        <taxon>Scandinavium</taxon>
    </lineage>
</organism>
<evidence type="ECO:0000256" key="2">
    <source>
        <dbReference type="ARBA" id="ARBA00012282"/>
    </source>
</evidence>
<name>A0A4R6ECW8_SCAGO</name>
<dbReference type="PROSITE" id="PS50883">
    <property type="entry name" value="EAL"/>
    <property type="match status" value="1"/>
</dbReference>
<comment type="caution">
    <text evidence="12">The sequence shown here is derived from an EMBL/GenBank/DDBJ whole genome shotgun (WGS) entry which is preliminary data.</text>
</comment>
<dbReference type="EMBL" id="SNVX01000012">
    <property type="protein sequence ID" value="TDN56013.1"/>
    <property type="molecule type" value="Genomic_DNA"/>
</dbReference>
<keyword evidence="3" id="KW-1003">Cell membrane</keyword>
<dbReference type="InterPro" id="IPR001633">
    <property type="entry name" value="EAL_dom"/>
</dbReference>
<dbReference type="GO" id="GO:0071111">
    <property type="term" value="F:cyclic-guanylate-specific phosphodiesterase activity"/>
    <property type="evidence" value="ECO:0007669"/>
    <property type="project" value="UniProtKB-EC"/>
</dbReference>
<dbReference type="Gene3D" id="3.20.20.450">
    <property type="entry name" value="EAL domain"/>
    <property type="match status" value="1"/>
</dbReference>
<keyword evidence="5 10" id="KW-0812">Transmembrane</keyword>
<evidence type="ECO:0000256" key="9">
    <source>
        <dbReference type="ARBA" id="ARBA00034290"/>
    </source>
</evidence>
<dbReference type="InterPro" id="IPR035919">
    <property type="entry name" value="EAL_sf"/>
</dbReference>
<dbReference type="RefSeq" id="WP_133461819.1">
    <property type="nucleotide sequence ID" value="NZ_SNVX01000012.1"/>
</dbReference>
<comment type="subcellular location">
    <subcellularLocation>
        <location evidence="1">Cell membrane</location>
        <topology evidence="1">Multi-pass membrane protein</topology>
    </subcellularLocation>
</comment>
<evidence type="ECO:0000256" key="3">
    <source>
        <dbReference type="ARBA" id="ARBA00022475"/>
    </source>
</evidence>
<dbReference type="InterPro" id="IPR024744">
    <property type="entry name" value="CSS-motif_dom"/>
</dbReference>
<evidence type="ECO:0000256" key="4">
    <source>
        <dbReference type="ARBA" id="ARBA00022636"/>
    </source>
</evidence>
<accession>A0A4R6ECW8</accession>
<dbReference type="Pfam" id="PF12792">
    <property type="entry name" value="CSS-motif"/>
    <property type="match status" value="1"/>
</dbReference>
<feature type="domain" description="EAL" evidence="11">
    <location>
        <begin position="265"/>
        <end position="516"/>
    </location>
</feature>
<evidence type="ECO:0000256" key="7">
    <source>
        <dbReference type="ARBA" id="ARBA00022989"/>
    </source>
</evidence>
<dbReference type="OrthoDB" id="9812358at2"/>
<keyword evidence="6" id="KW-0378">Hydrolase</keyword>
<keyword evidence="13" id="KW-1185">Reference proteome</keyword>
<sequence>MTTKSTVSLVVGVLILSVLLPVTLSVWLAHYQAEKEFTHDLNQYGERTILRTHMVVEQAKSTLKEIDSFQGRTCSPAHLQAMRRASYTHRDIQEVLSLSGMKPECSSLESHSSEMLFPTTNRQTPDGYRVWLTNNNDLGINHYMVALASQRHMVMIDPGSFVDVVPFAQWTINSVLIGSQSGGIVAQSAPFDLSLWQQERHNGNHTFDRNGMLYNMRDYPDIGLSQVVWAPIAPLTDKWHQQLLLWLPLGVLISVLASLLILRMVRNLQSPYHRMLDAINARSLDVYYQPIVSLRSGRIVGAEALARWRQPDGTFLSPEIFVPLAEQTGLITRLTGLIVEKVFEDLGPWLKQHPDQHVSINLDPQDLITTRLPAQLAQQLNKWHLTPSQVALELTERSFIDLKNSASTLSQLRQAGYALYIDDFGTGYSSLSYLQNLDVDIIKIDKSFVDALEFKNVTPHIIGMAKSLQLAMVAEGVETELQRRWLADHGVQFGQGWLFCKALPKAEFMAWAEENLHPSTPM</sequence>
<reference evidence="12 13" key="1">
    <citation type="submission" date="2019-03" db="EMBL/GenBank/DDBJ databases">
        <title>Genomic analyses of the natural microbiome of Caenorhabditis elegans.</title>
        <authorList>
            <person name="Samuel B."/>
        </authorList>
    </citation>
    <scope>NUCLEOTIDE SEQUENCE [LARGE SCALE GENOMIC DNA]</scope>
    <source>
        <strain evidence="12 13">BIGb0156</strain>
    </source>
</reference>
<gene>
    <name evidence="12" type="ORF">EC847_11259</name>
</gene>